<evidence type="ECO:0000256" key="1">
    <source>
        <dbReference type="ARBA" id="ARBA00023015"/>
    </source>
</evidence>
<keyword evidence="2" id="KW-0238">DNA-binding</keyword>
<dbReference type="CDD" id="cd01392">
    <property type="entry name" value="HTH_LacI"/>
    <property type="match status" value="1"/>
</dbReference>
<proteinExistence type="predicted"/>
<evidence type="ECO:0000256" key="2">
    <source>
        <dbReference type="ARBA" id="ARBA00023125"/>
    </source>
</evidence>
<feature type="domain" description="HTH lacI-type" evidence="4">
    <location>
        <begin position="9"/>
        <end position="63"/>
    </location>
</feature>
<accession>C6LAS4</accession>
<keyword evidence="6" id="KW-1185">Reference proteome</keyword>
<dbReference type="InterPro" id="IPR046335">
    <property type="entry name" value="LacI/GalR-like_sensor"/>
</dbReference>
<dbReference type="InterPro" id="IPR028082">
    <property type="entry name" value="Peripla_BP_I"/>
</dbReference>
<dbReference type="InterPro" id="IPR010982">
    <property type="entry name" value="Lambda_DNA-bd_dom_sf"/>
</dbReference>
<dbReference type="PANTHER" id="PTHR30146:SF24">
    <property type="entry name" value="XYLOSE OPERON REGULATORY PROTEIN"/>
    <property type="match status" value="1"/>
</dbReference>
<evidence type="ECO:0000313" key="5">
    <source>
        <dbReference type="EMBL" id="EET62055.1"/>
    </source>
</evidence>
<dbReference type="EMBL" id="ACCL02000003">
    <property type="protein sequence ID" value="EET62055.1"/>
    <property type="molecule type" value="Genomic_DNA"/>
</dbReference>
<sequence length="336" mass="37611">MEEGIVGGITTKDLAQMCGVSRTTVNRALSGTGRISPDTKERILRVAREHDYRPDLLARGLVKGRTYYIGVVVLDVKNRYFAQMLSTIGTAANKQGYSINIVLHNNDRQMEQNQLMKLAAYHMDGIILSSVNEGEEYRKFLSTLGMPIVSVDNKIADGLPFVSIDQKKAMQEVTALVLEKGYRKLVFVCPPMDARAKENVYVHEERLKGFQEALHEFPEAEAEYLLDWSYLEKAEQLAKSGARVAFVCTSDGFALDIMKRLESIGKKPPVDYGITGFDNIDTLDYVKPRLSTVSNSVDMVAETAVELLMAMIEQEEDEQRVTCHILPHEIVPGETV</sequence>
<dbReference type="SUPFAM" id="SSF53822">
    <property type="entry name" value="Periplasmic binding protein-like I"/>
    <property type="match status" value="1"/>
</dbReference>
<evidence type="ECO:0000313" key="6">
    <source>
        <dbReference type="Proteomes" id="UP000005561"/>
    </source>
</evidence>
<dbReference type="PROSITE" id="PS50932">
    <property type="entry name" value="HTH_LACI_2"/>
    <property type="match status" value="1"/>
</dbReference>
<name>C6LAS4_9FIRM</name>
<dbReference type="Pfam" id="PF13377">
    <property type="entry name" value="Peripla_BP_3"/>
    <property type="match status" value="1"/>
</dbReference>
<dbReference type="Proteomes" id="UP000005561">
    <property type="component" value="Unassembled WGS sequence"/>
</dbReference>
<dbReference type="eggNOG" id="COG1609">
    <property type="taxonomic scope" value="Bacteria"/>
</dbReference>
<dbReference type="GO" id="GO:0003700">
    <property type="term" value="F:DNA-binding transcription factor activity"/>
    <property type="evidence" value="ECO:0007669"/>
    <property type="project" value="TreeGrafter"/>
</dbReference>
<dbReference type="STRING" id="168384.SAMN05660368_03900"/>
<dbReference type="PANTHER" id="PTHR30146">
    <property type="entry name" value="LACI-RELATED TRANSCRIPTIONAL REPRESSOR"/>
    <property type="match status" value="1"/>
</dbReference>
<evidence type="ECO:0000259" key="4">
    <source>
        <dbReference type="PROSITE" id="PS50932"/>
    </source>
</evidence>
<gene>
    <name evidence="5" type="ORF">BRYFOR_05718</name>
</gene>
<reference evidence="5" key="1">
    <citation type="submission" date="2009-07" db="EMBL/GenBank/DDBJ databases">
        <authorList>
            <person name="Weinstock G."/>
            <person name="Sodergren E."/>
            <person name="Clifton S."/>
            <person name="Fulton L."/>
            <person name="Fulton B."/>
            <person name="Courtney L."/>
            <person name="Fronick C."/>
            <person name="Harrison M."/>
            <person name="Strong C."/>
            <person name="Farmer C."/>
            <person name="Delahaunty K."/>
            <person name="Markovic C."/>
            <person name="Hall O."/>
            <person name="Minx P."/>
            <person name="Tomlinson C."/>
            <person name="Mitreva M."/>
            <person name="Nelson J."/>
            <person name="Hou S."/>
            <person name="Wollam A."/>
            <person name="Pepin K.H."/>
            <person name="Johnson M."/>
            <person name="Bhonagiri V."/>
            <person name="Nash W.E."/>
            <person name="Warren W."/>
            <person name="Chinwalla A."/>
            <person name="Mardis E.R."/>
            <person name="Wilson R.K."/>
        </authorList>
    </citation>
    <scope>NUCLEOTIDE SEQUENCE [LARGE SCALE GENOMIC DNA]</scope>
    <source>
        <strain evidence="5">DSM 14469</strain>
    </source>
</reference>
<dbReference type="GO" id="GO:0000976">
    <property type="term" value="F:transcription cis-regulatory region binding"/>
    <property type="evidence" value="ECO:0007669"/>
    <property type="project" value="TreeGrafter"/>
</dbReference>
<evidence type="ECO:0000256" key="3">
    <source>
        <dbReference type="ARBA" id="ARBA00023163"/>
    </source>
</evidence>
<protein>
    <submittedName>
        <fullName evidence="5">Sugar-binding domain protein</fullName>
    </submittedName>
</protein>
<organism evidence="5 6">
    <name type="scientific">Marvinbryantia formatexigens DSM 14469</name>
    <dbReference type="NCBI Taxonomy" id="478749"/>
    <lineage>
        <taxon>Bacteria</taxon>
        <taxon>Bacillati</taxon>
        <taxon>Bacillota</taxon>
        <taxon>Clostridia</taxon>
        <taxon>Lachnospirales</taxon>
        <taxon>Lachnospiraceae</taxon>
        <taxon>Marvinbryantia</taxon>
    </lineage>
</organism>
<dbReference type="AlphaFoldDB" id="C6LAS4"/>
<dbReference type="Gene3D" id="1.10.260.40">
    <property type="entry name" value="lambda repressor-like DNA-binding domains"/>
    <property type="match status" value="1"/>
</dbReference>
<dbReference type="Pfam" id="PF00356">
    <property type="entry name" value="LacI"/>
    <property type="match status" value="1"/>
</dbReference>
<keyword evidence="3" id="KW-0804">Transcription</keyword>
<dbReference type="InterPro" id="IPR000843">
    <property type="entry name" value="HTH_LacI"/>
</dbReference>
<dbReference type="SUPFAM" id="SSF47413">
    <property type="entry name" value="lambda repressor-like DNA-binding domains"/>
    <property type="match status" value="1"/>
</dbReference>
<comment type="caution">
    <text evidence="5">The sequence shown here is derived from an EMBL/GenBank/DDBJ whole genome shotgun (WGS) entry which is preliminary data.</text>
</comment>
<dbReference type="CDD" id="cd06267">
    <property type="entry name" value="PBP1_LacI_sugar_binding-like"/>
    <property type="match status" value="1"/>
</dbReference>
<dbReference type="SMART" id="SM00354">
    <property type="entry name" value="HTH_LACI"/>
    <property type="match status" value="1"/>
</dbReference>
<dbReference type="Gene3D" id="3.40.50.2300">
    <property type="match status" value="2"/>
</dbReference>
<keyword evidence="1" id="KW-0805">Transcription regulation</keyword>